<dbReference type="HOGENOM" id="CLU_415127_0_0_1"/>
<dbReference type="OMA" id="VIWISEV"/>
<dbReference type="EMBL" id="KE651166">
    <property type="protein sequence ID" value="EEB07613.2"/>
    <property type="molecule type" value="Genomic_DNA"/>
</dbReference>
<name>B6K0Z2_SCHJY</name>
<feature type="region of interest" description="Disordered" evidence="2">
    <location>
        <begin position="636"/>
        <end position="678"/>
    </location>
</feature>
<evidence type="ECO:0000256" key="2">
    <source>
        <dbReference type="SAM" id="MobiDB-lite"/>
    </source>
</evidence>
<organism evidence="3 4">
    <name type="scientific">Schizosaccharomyces japonicus (strain yFS275 / FY16936)</name>
    <name type="common">Fission yeast</name>
    <dbReference type="NCBI Taxonomy" id="402676"/>
    <lineage>
        <taxon>Eukaryota</taxon>
        <taxon>Fungi</taxon>
        <taxon>Dikarya</taxon>
        <taxon>Ascomycota</taxon>
        <taxon>Taphrinomycotina</taxon>
        <taxon>Schizosaccharomycetes</taxon>
        <taxon>Schizosaccharomycetales</taxon>
        <taxon>Schizosaccharomycetaceae</taxon>
        <taxon>Schizosaccharomyces</taxon>
    </lineage>
</organism>
<evidence type="ECO:0000313" key="3">
    <source>
        <dbReference type="EMBL" id="EEB07613.2"/>
    </source>
</evidence>
<proteinExistence type="predicted"/>
<sequence>MNNKSWPWAQGAANDMKLTEMSNSLHTPRTHAEAFDKSVDELDYNKRMRATETSESPLTSSRFAFPSMNPNLSASGYGEIPPNMLAFGSFLEQQKQLWNHIREWQDQYRMNSSIDANQSQTATLSSPVKLPSNGNFPSDQSNLPSSVEKSSATVHRNVIPVARTAPASASVTRVETTKPNSFVAQLEQKLMVLKEEKRKQQEQTEERVKQFQREMKSLRLAHQDSITEKESAQTRLKEMEIYLSKEKQNVAFQEKGKLHLLAQSEQMCASFKQLCFNERKIDGMHPLIALSAENVLAKRYELAQLNYDFRRKDSDLFKSYLSLKSRLFDSQRKSQSSLKAENNNDENVLPTTTTLLPATLQPKELNLIVVQLKTQAEKLLAKNGQLKHLQEAAHGLVEKLVKENNSLTKDCGEMCELVGEKKLLLIKLVSERVTLEEQLSNKEKILMDKEKKLQKLRQDREAADAFANRDGDSASSQKFALPDASACSTSRIEPLVLRYLANVSSFRKDSRTWAIVEERYKKLRNMPLENWDKKAPLSGRYLCVTPCKETKPKTVSLRYLHVTIRETNRVIWISEVWCDGSVRGIGHHIRKGTAMQIAAVQAASYYKEMDEASIMSQGFMDSVVLPELFLGKPGMSSTSNHHYNGSQKNRSYNQPANSHRYRPREGKSSSPYSGFSRR</sequence>
<reference evidence="3 4" key="1">
    <citation type="journal article" date="2011" name="Science">
        <title>Comparative functional genomics of the fission yeasts.</title>
        <authorList>
            <person name="Rhind N."/>
            <person name="Chen Z."/>
            <person name="Yassour M."/>
            <person name="Thompson D.A."/>
            <person name="Haas B.J."/>
            <person name="Habib N."/>
            <person name="Wapinski I."/>
            <person name="Roy S."/>
            <person name="Lin M.F."/>
            <person name="Heiman D.I."/>
            <person name="Young S.K."/>
            <person name="Furuya K."/>
            <person name="Guo Y."/>
            <person name="Pidoux A."/>
            <person name="Chen H.M."/>
            <person name="Robbertse B."/>
            <person name="Goldberg J.M."/>
            <person name="Aoki K."/>
            <person name="Bayne E.H."/>
            <person name="Berlin A.M."/>
            <person name="Desjardins C.A."/>
            <person name="Dobbs E."/>
            <person name="Dukaj L."/>
            <person name="Fan L."/>
            <person name="FitzGerald M.G."/>
            <person name="French C."/>
            <person name="Gujja S."/>
            <person name="Hansen K."/>
            <person name="Keifenheim D."/>
            <person name="Levin J.Z."/>
            <person name="Mosher R.A."/>
            <person name="Mueller C.A."/>
            <person name="Pfiffner J."/>
            <person name="Priest M."/>
            <person name="Russ C."/>
            <person name="Smialowska A."/>
            <person name="Swoboda P."/>
            <person name="Sykes S.M."/>
            <person name="Vaughn M."/>
            <person name="Vengrova S."/>
            <person name="Yoder R."/>
            <person name="Zeng Q."/>
            <person name="Allshire R."/>
            <person name="Baulcombe D."/>
            <person name="Birren B.W."/>
            <person name="Brown W."/>
            <person name="Ekwall K."/>
            <person name="Kellis M."/>
            <person name="Leatherwood J."/>
            <person name="Levin H."/>
            <person name="Margalit H."/>
            <person name="Martienssen R."/>
            <person name="Nieduszynski C.A."/>
            <person name="Spatafora J.W."/>
            <person name="Friedman N."/>
            <person name="Dalgaard J.Z."/>
            <person name="Baumann P."/>
            <person name="Niki H."/>
            <person name="Regev A."/>
            <person name="Nusbaum C."/>
        </authorList>
    </citation>
    <scope>NUCLEOTIDE SEQUENCE [LARGE SCALE GENOMIC DNA]</scope>
    <source>
        <strain evidence="4">yFS275 / FY16936</strain>
    </source>
</reference>
<dbReference type="OrthoDB" id="3246846at2759"/>
<feature type="compositionally biased region" description="Polar residues" evidence="2">
    <location>
        <begin position="636"/>
        <end position="657"/>
    </location>
</feature>
<feature type="coiled-coil region" evidence="1">
    <location>
        <begin position="432"/>
        <end position="459"/>
    </location>
</feature>
<keyword evidence="4" id="KW-1185">Reference proteome</keyword>
<feature type="coiled-coil region" evidence="1">
    <location>
        <begin position="183"/>
        <end position="249"/>
    </location>
</feature>
<gene>
    <name evidence="3" type="ORF">SJAG_02710</name>
</gene>
<dbReference type="Proteomes" id="UP000001744">
    <property type="component" value="Unassembled WGS sequence"/>
</dbReference>
<feature type="compositionally biased region" description="Polar residues" evidence="2">
    <location>
        <begin position="668"/>
        <end position="678"/>
    </location>
</feature>
<accession>B6K0Z2</accession>
<evidence type="ECO:0000256" key="1">
    <source>
        <dbReference type="SAM" id="Coils"/>
    </source>
</evidence>
<feature type="region of interest" description="Disordered" evidence="2">
    <location>
        <begin position="116"/>
        <end position="146"/>
    </location>
</feature>
<dbReference type="GeneID" id="7051089"/>
<keyword evidence="1" id="KW-0175">Coiled coil</keyword>
<dbReference type="VEuPathDB" id="FungiDB:SJAG_02710"/>
<evidence type="ECO:0000313" key="4">
    <source>
        <dbReference type="Proteomes" id="UP000001744"/>
    </source>
</evidence>
<dbReference type="JaponicusDB" id="SJAG_02710"/>
<dbReference type="AlphaFoldDB" id="B6K0Z2"/>
<dbReference type="RefSeq" id="XP_002173906.2">
    <property type="nucleotide sequence ID" value="XM_002173870.2"/>
</dbReference>
<protein>
    <submittedName>
        <fullName evidence="3">Uncharacterized protein</fullName>
    </submittedName>
</protein>